<gene>
    <name evidence="9" type="ORF">C0Q70_14059</name>
</gene>
<evidence type="ECO:0000313" key="9">
    <source>
        <dbReference type="EMBL" id="PVD26385.1"/>
    </source>
</evidence>
<comment type="caution">
    <text evidence="9">The sequence shown here is derived from an EMBL/GenBank/DDBJ whole genome shotgun (WGS) entry which is preliminary data.</text>
</comment>
<evidence type="ECO:0000256" key="5">
    <source>
        <dbReference type="ARBA" id="ARBA00022833"/>
    </source>
</evidence>
<evidence type="ECO:0000256" key="3">
    <source>
        <dbReference type="ARBA" id="ARBA00022723"/>
    </source>
</evidence>
<dbReference type="PRINTS" id="PR00730">
    <property type="entry name" value="THERMOLYSIN"/>
</dbReference>
<dbReference type="InterPro" id="IPR023612">
    <property type="entry name" value="Peptidase_M4"/>
</dbReference>
<keyword evidence="2" id="KW-0645">Protease</keyword>
<dbReference type="InterPro" id="IPR050728">
    <property type="entry name" value="Zinc_Metalloprotease_M4"/>
</dbReference>
<dbReference type="GO" id="GO:0004222">
    <property type="term" value="F:metalloendopeptidase activity"/>
    <property type="evidence" value="ECO:0007669"/>
    <property type="project" value="InterPro"/>
</dbReference>
<proteinExistence type="inferred from homology"/>
<dbReference type="Pfam" id="PF02868">
    <property type="entry name" value="Peptidase_M4_C"/>
    <property type="match status" value="1"/>
</dbReference>
<dbReference type="InterPro" id="IPR027268">
    <property type="entry name" value="Peptidase_M4/M1_CTD_sf"/>
</dbReference>
<dbReference type="AlphaFoldDB" id="A0A2T7NYY2"/>
<dbReference type="Pfam" id="PF01447">
    <property type="entry name" value="Peptidase_M4"/>
    <property type="match status" value="1"/>
</dbReference>
<dbReference type="GO" id="GO:0006508">
    <property type="term" value="P:proteolysis"/>
    <property type="evidence" value="ECO:0007669"/>
    <property type="project" value="UniProtKB-KW"/>
</dbReference>
<evidence type="ECO:0000256" key="2">
    <source>
        <dbReference type="ARBA" id="ARBA00022670"/>
    </source>
</evidence>
<feature type="domain" description="Peptidase M4" evidence="7">
    <location>
        <begin position="2"/>
        <end position="28"/>
    </location>
</feature>
<feature type="domain" description="Peptidase M4 C-terminal" evidence="8">
    <location>
        <begin position="31"/>
        <end position="175"/>
    </location>
</feature>
<dbReference type="SUPFAM" id="SSF55486">
    <property type="entry name" value="Metalloproteases ('zincins'), catalytic domain"/>
    <property type="match status" value="1"/>
</dbReference>
<sequence>MLGDGDEKIHPLVSIDVVGHEVGHGVTEKSSSLLYYNQWGAINEAFSDMMGETSEAYLSRPDWLVGFDITKEGYPPRRYFENPSADNHSISHVDNFTDDLNAHYGSGVYNRVFYLLVHEYQQSIKEIFGVFLHANRMYWHQLSNYHSAACDVMKAAYDLGQNGALFRRAFKEVGIDVCDIQNHIMGLREKQKGANNYPVTTVTVRQITNEEENNYTGDVHIILTNKDRYVDAEDPQILAEGINPVTPEIESNSKAGMWYRLPYDSGCPLSS</sequence>
<dbReference type="OrthoDB" id="5332336at2759"/>
<keyword evidence="3" id="KW-0479">Metal-binding</keyword>
<dbReference type="Gene3D" id="1.10.390.10">
    <property type="entry name" value="Neutral Protease Domain 2"/>
    <property type="match status" value="1"/>
</dbReference>
<dbReference type="InterPro" id="IPR001570">
    <property type="entry name" value="Peptidase_M4_C_domain"/>
</dbReference>
<evidence type="ECO:0000256" key="6">
    <source>
        <dbReference type="ARBA" id="ARBA00023049"/>
    </source>
</evidence>
<reference evidence="9 10" key="1">
    <citation type="submission" date="2018-04" db="EMBL/GenBank/DDBJ databases">
        <title>The genome of golden apple snail Pomacea canaliculata provides insight into stress tolerance and invasive adaptation.</title>
        <authorList>
            <person name="Liu C."/>
            <person name="Liu B."/>
            <person name="Ren Y."/>
            <person name="Zhang Y."/>
            <person name="Wang H."/>
            <person name="Li S."/>
            <person name="Jiang F."/>
            <person name="Yin L."/>
            <person name="Zhang G."/>
            <person name="Qian W."/>
            <person name="Fan W."/>
        </authorList>
    </citation>
    <scope>NUCLEOTIDE SEQUENCE [LARGE SCALE GENOMIC DNA]</scope>
    <source>
        <strain evidence="9">SZHN2017</strain>
        <tissue evidence="9">Muscle</tissue>
    </source>
</reference>
<name>A0A2T7NYY2_POMCA</name>
<comment type="similarity">
    <text evidence="1">Belongs to the peptidase M4 family.</text>
</comment>
<dbReference type="Proteomes" id="UP000245119">
    <property type="component" value="Linkage Group LG8"/>
</dbReference>
<evidence type="ECO:0000259" key="7">
    <source>
        <dbReference type="Pfam" id="PF01447"/>
    </source>
</evidence>
<dbReference type="GO" id="GO:0046872">
    <property type="term" value="F:metal ion binding"/>
    <property type="evidence" value="ECO:0007669"/>
    <property type="project" value="UniProtKB-KW"/>
</dbReference>
<keyword evidence="5" id="KW-0862">Zinc</keyword>
<dbReference type="PANTHER" id="PTHR33794">
    <property type="entry name" value="BACILLOLYSIN"/>
    <property type="match status" value="1"/>
</dbReference>
<keyword evidence="6" id="KW-0482">Metalloprotease</keyword>
<evidence type="ECO:0000256" key="1">
    <source>
        <dbReference type="ARBA" id="ARBA00009388"/>
    </source>
</evidence>
<dbReference type="InterPro" id="IPR013856">
    <property type="entry name" value="Peptidase_M4_domain"/>
</dbReference>
<dbReference type="Gene3D" id="3.10.170.10">
    <property type="match status" value="1"/>
</dbReference>
<evidence type="ECO:0000256" key="4">
    <source>
        <dbReference type="ARBA" id="ARBA00022801"/>
    </source>
</evidence>
<protein>
    <recommendedName>
        <fullName evidence="11">Peptidase M4 C-terminal domain-containing protein</fullName>
    </recommendedName>
</protein>
<dbReference type="PANTHER" id="PTHR33794:SF1">
    <property type="entry name" value="BACILLOLYSIN"/>
    <property type="match status" value="1"/>
</dbReference>
<evidence type="ECO:0008006" key="11">
    <source>
        <dbReference type="Google" id="ProtNLM"/>
    </source>
</evidence>
<organism evidence="9 10">
    <name type="scientific">Pomacea canaliculata</name>
    <name type="common">Golden apple snail</name>
    <dbReference type="NCBI Taxonomy" id="400727"/>
    <lineage>
        <taxon>Eukaryota</taxon>
        <taxon>Metazoa</taxon>
        <taxon>Spiralia</taxon>
        <taxon>Lophotrochozoa</taxon>
        <taxon>Mollusca</taxon>
        <taxon>Gastropoda</taxon>
        <taxon>Caenogastropoda</taxon>
        <taxon>Architaenioglossa</taxon>
        <taxon>Ampullarioidea</taxon>
        <taxon>Ampullariidae</taxon>
        <taxon>Pomacea</taxon>
    </lineage>
</organism>
<accession>A0A2T7NYY2</accession>
<evidence type="ECO:0000313" key="10">
    <source>
        <dbReference type="Proteomes" id="UP000245119"/>
    </source>
</evidence>
<dbReference type="STRING" id="400727.A0A2T7NYY2"/>
<keyword evidence="10" id="KW-1185">Reference proteome</keyword>
<keyword evidence="4" id="KW-0378">Hydrolase</keyword>
<evidence type="ECO:0000259" key="8">
    <source>
        <dbReference type="Pfam" id="PF02868"/>
    </source>
</evidence>
<dbReference type="EMBL" id="PZQS01000008">
    <property type="protein sequence ID" value="PVD26385.1"/>
    <property type="molecule type" value="Genomic_DNA"/>
</dbReference>